<dbReference type="EMBL" id="QEKT01000012">
    <property type="protein sequence ID" value="PVY82536.1"/>
    <property type="molecule type" value="Genomic_DNA"/>
</dbReference>
<evidence type="ECO:0000256" key="1">
    <source>
        <dbReference type="SAM" id="Coils"/>
    </source>
</evidence>
<feature type="transmembrane region" description="Helical" evidence="2">
    <location>
        <begin position="6"/>
        <end position="26"/>
    </location>
</feature>
<gene>
    <name evidence="3" type="ORF">C7384_1128</name>
</gene>
<keyword evidence="4" id="KW-1185">Reference proteome</keyword>
<accession>A0A2U1D4C8</accession>
<evidence type="ECO:0000256" key="2">
    <source>
        <dbReference type="SAM" id="Phobius"/>
    </source>
</evidence>
<dbReference type="AlphaFoldDB" id="A0A2U1D4C8"/>
<protein>
    <submittedName>
        <fullName evidence="3">Uncharacterized protein</fullName>
    </submittedName>
</protein>
<name>A0A2U1D4C8_9LACO</name>
<keyword evidence="2" id="KW-0472">Membrane</keyword>
<feature type="coiled-coil region" evidence="1">
    <location>
        <begin position="51"/>
        <end position="106"/>
    </location>
</feature>
<sequence length="139" mass="15818">MIVSAETWGALGTAFGSLCVLLGVWIKNRVKRDSTMLEHEDAFMTKQTDMIDRLDKSLKEISDKNTQLMDQLADVSSKYEIISVQYKTINEQNKKIMTENQELRMQVGLLNDLVKRLNTDLLAMGGHDYSDKIEEISST</sequence>
<comment type="caution">
    <text evidence="3">The sequence shown here is derived from an EMBL/GenBank/DDBJ whole genome shotgun (WGS) entry which is preliminary data.</text>
</comment>
<dbReference type="RefSeq" id="WP_089940268.1">
    <property type="nucleotide sequence ID" value="NZ_QEKT01000012.1"/>
</dbReference>
<evidence type="ECO:0000313" key="4">
    <source>
        <dbReference type="Proteomes" id="UP000245433"/>
    </source>
</evidence>
<organism evidence="3 4">
    <name type="scientific">Convivina intestini</name>
    <dbReference type="NCBI Taxonomy" id="1505726"/>
    <lineage>
        <taxon>Bacteria</taxon>
        <taxon>Bacillati</taxon>
        <taxon>Bacillota</taxon>
        <taxon>Bacilli</taxon>
        <taxon>Lactobacillales</taxon>
        <taxon>Lactobacillaceae</taxon>
        <taxon>Convivina</taxon>
    </lineage>
</organism>
<reference evidence="3 4" key="1">
    <citation type="submission" date="2018-04" db="EMBL/GenBank/DDBJ databases">
        <title>Genomic Encyclopedia of Type Strains, Phase IV (KMG-IV): sequencing the most valuable type-strain genomes for metagenomic binning, comparative biology and taxonomic classification.</title>
        <authorList>
            <person name="Goeker M."/>
        </authorList>
    </citation>
    <scope>NUCLEOTIDE SEQUENCE [LARGE SCALE GENOMIC DNA]</scope>
    <source>
        <strain evidence="3 4">DSM 28795</strain>
    </source>
</reference>
<keyword evidence="1" id="KW-0175">Coiled coil</keyword>
<keyword evidence="2" id="KW-0812">Transmembrane</keyword>
<dbReference type="Proteomes" id="UP000245433">
    <property type="component" value="Unassembled WGS sequence"/>
</dbReference>
<keyword evidence="2" id="KW-1133">Transmembrane helix</keyword>
<evidence type="ECO:0000313" key="3">
    <source>
        <dbReference type="EMBL" id="PVY82536.1"/>
    </source>
</evidence>
<proteinExistence type="predicted"/>